<feature type="domain" description="HTH araC/xylS-type" evidence="9">
    <location>
        <begin position="405"/>
        <end position="504"/>
    </location>
</feature>
<keyword evidence="7" id="KW-0804">Transcription</keyword>
<dbReference type="GO" id="GO:0005737">
    <property type="term" value="C:cytoplasm"/>
    <property type="evidence" value="ECO:0007669"/>
    <property type="project" value="UniProtKB-SubCell"/>
</dbReference>
<dbReference type="Gene3D" id="1.10.10.60">
    <property type="entry name" value="Homeodomain-like"/>
    <property type="match status" value="2"/>
</dbReference>
<evidence type="ECO:0000256" key="4">
    <source>
        <dbReference type="ARBA" id="ARBA00023012"/>
    </source>
</evidence>
<dbReference type="STRING" id="512399.A8709_16080"/>
<evidence type="ECO:0000259" key="10">
    <source>
        <dbReference type="PROSITE" id="PS50110"/>
    </source>
</evidence>
<evidence type="ECO:0000256" key="3">
    <source>
        <dbReference type="ARBA" id="ARBA00022553"/>
    </source>
</evidence>
<protein>
    <recommendedName>
        <fullName evidence="13">DNA-binding response regulator</fullName>
    </recommendedName>
</protein>
<evidence type="ECO:0008006" key="13">
    <source>
        <dbReference type="Google" id="ProtNLM"/>
    </source>
</evidence>
<dbReference type="CDD" id="cd17536">
    <property type="entry name" value="REC_YesN-like"/>
    <property type="match status" value="1"/>
</dbReference>
<dbReference type="AlphaFoldDB" id="A0A1C1A4V5"/>
<dbReference type="EMBL" id="LYPC01000014">
    <property type="protein sequence ID" value="OCT15587.1"/>
    <property type="molecule type" value="Genomic_DNA"/>
</dbReference>
<evidence type="ECO:0000256" key="2">
    <source>
        <dbReference type="ARBA" id="ARBA00022490"/>
    </source>
</evidence>
<evidence type="ECO:0000256" key="1">
    <source>
        <dbReference type="ARBA" id="ARBA00004496"/>
    </source>
</evidence>
<feature type="domain" description="Response regulatory" evidence="10">
    <location>
        <begin position="3"/>
        <end position="120"/>
    </location>
</feature>
<dbReference type="Pfam" id="PF00072">
    <property type="entry name" value="Response_reg"/>
    <property type="match status" value="1"/>
</dbReference>
<keyword evidence="3 8" id="KW-0597">Phosphoprotein</keyword>
<dbReference type="Pfam" id="PF12833">
    <property type="entry name" value="HTH_18"/>
    <property type="match status" value="1"/>
</dbReference>
<dbReference type="PROSITE" id="PS01124">
    <property type="entry name" value="HTH_ARAC_FAMILY_2"/>
    <property type="match status" value="1"/>
</dbReference>
<keyword evidence="4" id="KW-0902">Two-component regulatory system</keyword>
<dbReference type="InterPro" id="IPR018060">
    <property type="entry name" value="HTH_AraC"/>
</dbReference>
<sequence length="512" mass="58573">MIRIIVVEDEKAIRIGIVSMIERMDLDVQVIGSFGNGLEAVQFLTKQAVDVIITDISMPRMDGFELAEYVRQHDPETHIVILSGYNQFDYVRNALRSGVSDYLVKPVNKKELHQVLLKCIEHKAQERLRKSKKTDLLLRSYLVGELKADQLTLLWDSFVTYQQREMPCVCVVGSFSHAPTAYVKQRASALHAAPEILVCSLTSNLQMLIVAGIWDADEEPATASYERIALVLGLENGCRLGLSTVITRMEDWPRGFSEAMSAYCQYWHTNGKQTVIHYEEPSYPRSEITVMVSLIDGLLHNTSNWMNPDERKKLKGHLYRRAKRIEIRWEDLCRVLGYLLYQLRSRMSDATNRTFHSQGESSDLDLQIGEHAAMLDAIEDIFGRIDAIVAEMNMESGAYERKVVGTVKKIIDQAYHREIELSELANQVYLTANYVSFLFRKETGITITEYIMELRISKAKELLLTQLAMKTYEVGQAVGYPDAAYFNRLFKKVVGTTPRMYREQTHVLHVPN</sequence>
<comment type="caution">
    <text evidence="11">The sequence shown here is derived from an EMBL/GenBank/DDBJ whole genome shotgun (WGS) entry which is preliminary data.</text>
</comment>
<dbReference type="SMART" id="SM00342">
    <property type="entry name" value="HTH_ARAC"/>
    <property type="match status" value="1"/>
</dbReference>
<evidence type="ECO:0000256" key="5">
    <source>
        <dbReference type="ARBA" id="ARBA00023015"/>
    </source>
</evidence>
<evidence type="ECO:0000313" key="12">
    <source>
        <dbReference type="Proteomes" id="UP000093309"/>
    </source>
</evidence>
<reference evidence="12" key="1">
    <citation type="submission" date="2016-05" db="EMBL/GenBank/DDBJ databases">
        <title>Paenibacillus oryzae. sp. nov., isolated from the rice root.</title>
        <authorList>
            <person name="Zhang J."/>
            <person name="Zhang X."/>
        </authorList>
    </citation>
    <scope>NUCLEOTIDE SEQUENCE [LARGE SCALE GENOMIC DNA]</scope>
    <source>
        <strain evidence="12">KCTC13222</strain>
    </source>
</reference>
<dbReference type="PANTHER" id="PTHR42713">
    <property type="entry name" value="HISTIDINE KINASE-RELATED"/>
    <property type="match status" value="1"/>
</dbReference>
<keyword evidence="6" id="KW-0238">DNA-binding</keyword>
<proteinExistence type="predicted"/>
<evidence type="ECO:0000259" key="9">
    <source>
        <dbReference type="PROSITE" id="PS01124"/>
    </source>
</evidence>
<dbReference type="InterPro" id="IPR009057">
    <property type="entry name" value="Homeodomain-like_sf"/>
</dbReference>
<evidence type="ECO:0000256" key="8">
    <source>
        <dbReference type="PROSITE-ProRule" id="PRU00169"/>
    </source>
</evidence>
<dbReference type="SUPFAM" id="SSF46689">
    <property type="entry name" value="Homeodomain-like"/>
    <property type="match status" value="2"/>
</dbReference>
<gene>
    <name evidence="11" type="ORF">A8709_16080</name>
</gene>
<dbReference type="GO" id="GO:0003700">
    <property type="term" value="F:DNA-binding transcription factor activity"/>
    <property type="evidence" value="ECO:0007669"/>
    <property type="project" value="InterPro"/>
</dbReference>
<dbReference type="PANTHER" id="PTHR42713:SF3">
    <property type="entry name" value="TRANSCRIPTIONAL REGULATORY PROTEIN HPTR"/>
    <property type="match status" value="1"/>
</dbReference>
<dbReference type="Gene3D" id="3.40.50.2300">
    <property type="match status" value="1"/>
</dbReference>
<organism evidence="11 12">
    <name type="scientific">Paenibacillus pectinilyticus</name>
    <dbReference type="NCBI Taxonomy" id="512399"/>
    <lineage>
        <taxon>Bacteria</taxon>
        <taxon>Bacillati</taxon>
        <taxon>Bacillota</taxon>
        <taxon>Bacilli</taxon>
        <taxon>Bacillales</taxon>
        <taxon>Paenibacillaceae</taxon>
        <taxon>Paenibacillus</taxon>
    </lineage>
</organism>
<evidence type="ECO:0000256" key="6">
    <source>
        <dbReference type="ARBA" id="ARBA00023125"/>
    </source>
</evidence>
<dbReference type="RefSeq" id="WP_065852497.1">
    <property type="nucleotide sequence ID" value="NZ_LYPC01000014.1"/>
</dbReference>
<comment type="subcellular location">
    <subcellularLocation>
        <location evidence="1">Cytoplasm</location>
    </subcellularLocation>
</comment>
<evidence type="ECO:0000256" key="7">
    <source>
        <dbReference type="ARBA" id="ARBA00023163"/>
    </source>
</evidence>
<keyword evidence="2" id="KW-0963">Cytoplasm</keyword>
<accession>A0A1C1A4V5</accession>
<dbReference type="InterPro" id="IPR011006">
    <property type="entry name" value="CheY-like_superfamily"/>
</dbReference>
<evidence type="ECO:0000313" key="11">
    <source>
        <dbReference type="EMBL" id="OCT15587.1"/>
    </source>
</evidence>
<keyword evidence="5" id="KW-0805">Transcription regulation</keyword>
<dbReference type="InterPro" id="IPR001789">
    <property type="entry name" value="Sig_transdc_resp-reg_receiver"/>
</dbReference>
<keyword evidence="12" id="KW-1185">Reference proteome</keyword>
<dbReference type="GO" id="GO:0000160">
    <property type="term" value="P:phosphorelay signal transduction system"/>
    <property type="evidence" value="ECO:0007669"/>
    <property type="project" value="UniProtKB-KW"/>
</dbReference>
<dbReference type="InterPro" id="IPR051552">
    <property type="entry name" value="HptR"/>
</dbReference>
<feature type="modified residue" description="4-aspartylphosphate" evidence="8">
    <location>
        <position position="55"/>
    </location>
</feature>
<dbReference type="GO" id="GO:0043565">
    <property type="term" value="F:sequence-specific DNA binding"/>
    <property type="evidence" value="ECO:0007669"/>
    <property type="project" value="InterPro"/>
</dbReference>
<dbReference type="PROSITE" id="PS50110">
    <property type="entry name" value="RESPONSE_REGULATORY"/>
    <property type="match status" value="1"/>
</dbReference>
<name>A0A1C1A4V5_9BACL</name>
<dbReference type="Proteomes" id="UP000093309">
    <property type="component" value="Unassembled WGS sequence"/>
</dbReference>
<dbReference type="SMART" id="SM00448">
    <property type="entry name" value="REC"/>
    <property type="match status" value="1"/>
</dbReference>
<dbReference type="SUPFAM" id="SSF52172">
    <property type="entry name" value="CheY-like"/>
    <property type="match status" value="1"/>
</dbReference>